<evidence type="ECO:0000256" key="5">
    <source>
        <dbReference type="ARBA" id="ARBA00011133"/>
    </source>
</evidence>
<dbReference type="InterPro" id="IPR000509">
    <property type="entry name" value="Ribosomal_eL36"/>
</dbReference>
<dbReference type="Pfam" id="PF01158">
    <property type="entry name" value="Ribosomal_L36e"/>
    <property type="match status" value="1"/>
</dbReference>
<keyword evidence="25" id="KW-0808">Transferase</keyword>
<dbReference type="GO" id="GO:0000785">
    <property type="term" value="C:chromatin"/>
    <property type="evidence" value="ECO:0007669"/>
    <property type="project" value="TreeGrafter"/>
</dbReference>
<feature type="compositionally biased region" description="Low complexity" evidence="21">
    <location>
        <begin position="963"/>
        <end position="972"/>
    </location>
</feature>
<evidence type="ECO:0000256" key="12">
    <source>
        <dbReference type="ARBA" id="ARBA00022980"/>
    </source>
</evidence>
<dbReference type="SUPFAM" id="SSF57903">
    <property type="entry name" value="FYVE/PHD zinc finger"/>
    <property type="match status" value="3"/>
</dbReference>
<dbReference type="PROSITE" id="PS51184">
    <property type="entry name" value="JMJC"/>
    <property type="match status" value="1"/>
</dbReference>
<dbReference type="GO" id="GO:0006355">
    <property type="term" value="P:regulation of DNA-templated transcription"/>
    <property type="evidence" value="ECO:0007669"/>
    <property type="project" value="TreeGrafter"/>
</dbReference>
<keyword evidence="15" id="KW-0539">Nucleus</keyword>
<keyword evidence="16" id="KW-0687">Ribonucleoprotein</keyword>
<dbReference type="Pfam" id="PF00628">
    <property type="entry name" value="PHD"/>
    <property type="match status" value="2"/>
</dbReference>
<dbReference type="SMART" id="SM00558">
    <property type="entry name" value="JmjC"/>
    <property type="match status" value="1"/>
</dbReference>
<dbReference type="InterPro" id="IPR013083">
    <property type="entry name" value="Znf_RING/FYVE/PHD"/>
</dbReference>
<dbReference type="GO" id="GO:0003677">
    <property type="term" value="F:DNA binding"/>
    <property type="evidence" value="ECO:0007669"/>
    <property type="project" value="InterPro"/>
</dbReference>
<feature type="compositionally biased region" description="Basic and acidic residues" evidence="21">
    <location>
        <begin position="914"/>
        <end position="924"/>
    </location>
</feature>
<evidence type="ECO:0000256" key="14">
    <source>
        <dbReference type="ARBA" id="ARBA00023004"/>
    </source>
</evidence>
<dbReference type="PROSITE" id="PS51011">
    <property type="entry name" value="ARID"/>
    <property type="match status" value="1"/>
</dbReference>
<dbReference type="SMART" id="SM00249">
    <property type="entry name" value="PHD"/>
    <property type="match status" value="3"/>
</dbReference>
<reference evidence="25 26" key="1">
    <citation type="journal article" date="2019" name="PLoS Pathog.">
        <title>Genome sequence of the bovine parasite Schistosoma bovis Tanzania.</title>
        <authorList>
            <person name="Oey H."/>
            <person name="Zakrzewski M."/>
            <person name="Gobert G."/>
            <person name="Gravermann K."/>
            <person name="Stoye J."/>
            <person name="Jones M."/>
            <person name="Mcmanus D."/>
            <person name="Krause L."/>
        </authorList>
    </citation>
    <scope>NUCLEOTIDE SEQUENCE [LARGE SCALE GENOMIC DNA]</scope>
    <source>
        <strain evidence="25 26">TAN1997</strain>
    </source>
</reference>
<feature type="domain" description="PHD-type" evidence="22">
    <location>
        <begin position="1579"/>
        <end position="1631"/>
    </location>
</feature>
<dbReference type="EC" id="1.14.11.67" evidence="6"/>
<feature type="compositionally biased region" description="Acidic residues" evidence="21">
    <location>
        <begin position="2532"/>
        <end position="2542"/>
    </location>
</feature>
<name>A0A430QHQ3_SCHBO</name>
<dbReference type="InterPro" id="IPR019786">
    <property type="entry name" value="Zinc_finger_PHD-type_CS"/>
</dbReference>
<feature type="compositionally biased region" description="Acidic residues" evidence="21">
    <location>
        <begin position="925"/>
        <end position="941"/>
    </location>
</feature>
<dbReference type="GO" id="GO:0005634">
    <property type="term" value="C:nucleus"/>
    <property type="evidence" value="ECO:0007669"/>
    <property type="project" value="UniProtKB-SubCell"/>
</dbReference>
<dbReference type="PROSITE" id="PS50016">
    <property type="entry name" value="ZF_PHD_2"/>
    <property type="match status" value="2"/>
</dbReference>
<dbReference type="SUPFAM" id="SSF51197">
    <property type="entry name" value="Clavaminate synthase-like"/>
    <property type="match status" value="1"/>
</dbReference>
<protein>
    <recommendedName>
        <fullName evidence="17">Large ribosomal subunit protein eL36</fullName>
        <ecNumber evidence="6">1.14.11.67</ecNumber>
    </recommendedName>
    <alternativeName>
        <fullName evidence="18">60S ribosomal protein L36</fullName>
    </alternativeName>
</protein>
<feature type="compositionally biased region" description="Polar residues" evidence="21">
    <location>
        <begin position="2300"/>
        <end position="2309"/>
    </location>
</feature>
<evidence type="ECO:0000256" key="7">
    <source>
        <dbReference type="ARBA" id="ARBA00022723"/>
    </source>
</evidence>
<dbReference type="GO" id="GO:0008168">
    <property type="term" value="F:methyltransferase activity"/>
    <property type="evidence" value="ECO:0007669"/>
    <property type="project" value="UniProtKB-KW"/>
</dbReference>
<evidence type="ECO:0000256" key="3">
    <source>
        <dbReference type="ARBA" id="ARBA00006509"/>
    </source>
</evidence>
<keyword evidence="7" id="KW-0479">Metal-binding</keyword>
<evidence type="ECO:0000256" key="19">
    <source>
        <dbReference type="ARBA" id="ARBA00048734"/>
    </source>
</evidence>
<evidence type="ECO:0000256" key="21">
    <source>
        <dbReference type="SAM" id="MobiDB-lite"/>
    </source>
</evidence>
<dbReference type="InterPro" id="IPR003347">
    <property type="entry name" value="JmjC_dom"/>
</dbReference>
<gene>
    <name evidence="25" type="ORF">DC041_0007635</name>
</gene>
<evidence type="ECO:0000256" key="15">
    <source>
        <dbReference type="ARBA" id="ARBA00023242"/>
    </source>
</evidence>
<evidence type="ECO:0000256" key="4">
    <source>
        <dbReference type="ARBA" id="ARBA00006801"/>
    </source>
</evidence>
<evidence type="ECO:0000259" key="24">
    <source>
        <dbReference type="PROSITE" id="PS51184"/>
    </source>
</evidence>
<comment type="similarity">
    <text evidence="3">Belongs to the eukaryotic ribosomal protein eL36 family.</text>
</comment>
<dbReference type="Pfam" id="PF02928">
    <property type="entry name" value="zf-C5HC2"/>
    <property type="match status" value="1"/>
</dbReference>
<keyword evidence="9" id="KW-0862">Zinc</keyword>
<evidence type="ECO:0000256" key="9">
    <source>
        <dbReference type="ARBA" id="ARBA00022833"/>
    </source>
</evidence>
<dbReference type="PANTHER" id="PTHR10694:SF33">
    <property type="entry name" value="LYSINE-SPECIFIC DEMETHYLASE 5"/>
    <property type="match status" value="1"/>
</dbReference>
<dbReference type="GO" id="GO:0008270">
    <property type="term" value="F:zinc ion binding"/>
    <property type="evidence" value="ECO:0007669"/>
    <property type="project" value="UniProtKB-KW"/>
</dbReference>
<comment type="cofactor">
    <cofactor evidence="1">
        <name>Fe(2+)</name>
        <dbReference type="ChEBI" id="CHEBI:29033"/>
    </cofactor>
</comment>
<dbReference type="GO" id="GO:0005840">
    <property type="term" value="C:ribosome"/>
    <property type="evidence" value="ECO:0007669"/>
    <property type="project" value="UniProtKB-KW"/>
</dbReference>
<evidence type="ECO:0000256" key="17">
    <source>
        <dbReference type="ARBA" id="ARBA00035226"/>
    </source>
</evidence>
<evidence type="ECO:0000256" key="8">
    <source>
        <dbReference type="ARBA" id="ARBA00022771"/>
    </source>
</evidence>
<dbReference type="InterPro" id="IPR004198">
    <property type="entry name" value="Znf_C5HC2"/>
</dbReference>
<dbReference type="InterPro" id="IPR001606">
    <property type="entry name" value="ARID_dom"/>
</dbReference>
<comment type="subcellular location">
    <subcellularLocation>
        <location evidence="2">Nucleus</location>
    </subcellularLocation>
</comment>
<dbReference type="InterPro" id="IPR019787">
    <property type="entry name" value="Znf_PHD-finger"/>
</dbReference>
<keyword evidence="12" id="KW-0689">Ribosomal protein</keyword>
<dbReference type="SMART" id="SM01014">
    <property type="entry name" value="ARID"/>
    <property type="match status" value="1"/>
</dbReference>
<dbReference type="STRING" id="6184.A0A430QHQ3"/>
<evidence type="ECO:0000256" key="13">
    <source>
        <dbReference type="ARBA" id="ARBA00023002"/>
    </source>
</evidence>
<evidence type="ECO:0000256" key="11">
    <source>
        <dbReference type="ARBA" id="ARBA00022964"/>
    </source>
</evidence>
<feature type="region of interest" description="Disordered" evidence="21">
    <location>
        <begin position="2517"/>
        <end position="2558"/>
    </location>
</feature>
<dbReference type="Pfam" id="PF21323">
    <property type="entry name" value="KDM5_C-hel"/>
    <property type="match status" value="1"/>
</dbReference>
<proteinExistence type="inferred from homology"/>
<evidence type="ECO:0000256" key="2">
    <source>
        <dbReference type="ARBA" id="ARBA00004123"/>
    </source>
</evidence>
<comment type="subunit">
    <text evidence="5">Component of the large ribosomal subunit.</text>
</comment>
<dbReference type="GO" id="GO:1990904">
    <property type="term" value="C:ribonucleoprotein complex"/>
    <property type="evidence" value="ECO:0007669"/>
    <property type="project" value="UniProtKB-KW"/>
</dbReference>
<keyword evidence="11" id="KW-0223">Dioxygenase</keyword>
<keyword evidence="13" id="KW-0560">Oxidoreductase</keyword>
<dbReference type="GO" id="GO:0003735">
    <property type="term" value="F:structural constituent of ribosome"/>
    <property type="evidence" value="ECO:0007669"/>
    <property type="project" value="InterPro"/>
</dbReference>
<feature type="region of interest" description="Disordered" evidence="21">
    <location>
        <begin position="914"/>
        <end position="1014"/>
    </location>
</feature>
<evidence type="ECO:0000256" key="1">
    <source>
        <dbReference type="ARBA" id="ARBA00001954"/>
    </source>
</evidence>
<feature type="region of interest" description="Disordered" evidence="21">
    <location>
        <begin position="2103"/>
        <end position="2177"/>
    </location>
</feature>
<keyword evidence="8 20" id="KW-0863">Zinc-finger</keyword>
<evidence type="ECO:0000256" key="20">
    <source>
        <dbReference type="PROSITE-ProRule" id="PRU00146"/>
    </source>
</evidence>
<comment type="similarity">
    <text evidence="4">Belongs to the JARID1 histone demethylase family.</text>
</comment>
<evidence type="ECO:0000313" key="26">
    <source>
        <dbReference type="Proteomes" id="UP000290809"/>
    </source>
</evidence>
<organism evidence="25 26">
    <name type="scientific">Schistosoma bovis</name>
    <name type="common">Blood fluke</name>
    <dbReference type="NCBI Taxonomy" id="6184"/>
    <lineage>
        <taxon>Eukaryota</taxon>
        <taxon>Metazoa</taxon>
        <taxon>Spiralia</taxon>
        <taxon>Lophotrochozoa</taxon>
        <taxon>Platyhelminthes</taxon>
        <taxon>Trematoda</taxon>
        <taxon>Digenea</taxon>
        <taxon>Strigeidida</taxon>
        <taxon>Schistosomatoidea</taxon>
        <taxon>Schistosomatidae</taxon>
        <taxon>Schistosoma</taxon>
    </lineage>
</organism>
<evidence type="ECO:0000259" key="22">
    <source>
        <dbReference type="PROSITE" id="PS50016"/>
    </source>
</evidence>
<keyword evidence="26" id="KW-1185">Reference proteome</keyword>
<dbReference type="InterPro" id="IPR048615">
    <property type="entry name" value="KDM5_C-hel"/>
</dbReference>
<dbReference type="InterPro" id="IPR038097">
    <property type="entry name" value="Ribosomal_eL36_sf"/>
</dbReference>
<dbReference type="Proteomes" id="UP000290809">
    <property type="component" value="Unassembled WGS sequence"/>
</dbReference>
<dbReference type="CDD" id="cd15519">
    <property type="entry name" value="PHD1_Lid2p_like"/>
    <property type="match status" value="1"/>
</dbReference>
<dbReference type="PANTHER" id="PTHR10694">
    <property type="entry name" value="LYSINE-SPECIFIC DEMETHYLASE"/>
    <property type="match status" value="1"/>
</dbReference>
<dbReference type="SUPFAM" id="SSF46774">
    <property type="entry name" value="ARID-like"/>
    <property type="match status" value="1"/>
</dbReference>
<keyword evidence="10" id="KW-0156">Chromatin regulator</keyword>
<comment type="caution">
    <text evidence="25">The sequence shown here is derived from an EMBL/GenBank/DDBJ whole genome shotgun (WGS) entry which is preliminary data.</text>
</comment>
<dbReference type="InterPro" id="IPR011011">
    <property type="entry name" value="Znf_FYVE_PHD"/>
</dbReference>
<dbReference type="GO" id="GO:0034647">
    <property type="term" value="F:histone H3K4me/H3K4me2/H3K4me3 demethylase activity"/>
    <property type="evidence" value="ECO:0007669"/>
    <property type="project" value="UniProtKB-EC"/>
</dbReference>
<dbReference type="Pfam" id="PF02373">
    <property type="entry name" value="JmjC"/>
    <property type="match status" value="1"/>
</dbReference>
<dbReference type="Gene3D" id="1.10.10.1760">
    <property type="entry name" value="60S ribosomal protein L36"/>
    <property type="match status" value="1"/>
</dbReference>
<comment type="catalytic activity">
    <reaction evidence="19">
        <text>N(6),N(6),N(6)-trimethyl-L-lysyl(4)-[histone H3] + 3 2-oxoglutarate + 3 O2 = L-lysyl(4)-[histone H3] + 3 formaldehyde + 3 succinate + 3 CO2</text>
        <dbReference type="Rhea" id="RHEA:60208"/>
        <dbReference type="Rhea" id="RHEA-COMP:15537"/>
        <dbReference type="Rhea" id="RHEA-COMP:15547"/>
        <dbReference type="ChEBI" id="CHEBI:15379"/>
        <dbReference type="ChEBI" id="CHEBI:16526"/>
        <dbReference type="ChEBI" id="CHEBI:16810"/>
        <dbReference type="ChEBI" id="CHEBI:16842"/>
        <dbReference type="ChEBI" id="CHEBI:29969"/>
        <dbReference type="ChEBI" id="CHEBI:30031"/>
        <dbReference type="ChEBI" id="CHEBI:61961"/>
        <dbReference type="EC" id="1.14.11.67"/>
    </reaction>
</comment>
<dbReference type="InterPro" id="IPR036431">
    <property type="entry name" value="ARID_dom_sf"/>
</dbReference>
<accession>A0A430QHQ3</accession>
<dbReference type="FunFam" id="1.10.10.1760:FF:000001">
    <property type="entry name" value="60S ribosomal protein L36"/>
    <property type="match status" value="1"/>
</dbReference>
<feature type="region of interest" description="Disordered" evidence="21">
    <location>
        <begin position="2299"/>
        <end position="2326"/>
    </location>
</feature>
<feature type="domain" description="ARID" evidence="23">
    <location>
        <begin position="113"/>
        <end position="203"/>
    </location>
</feature>
<keyword evidence="25" id="KW-0489">Methyltransferase</keyword>
<dbReference type="CDD" id="cd16100">
    <property type="entry name" value="ARID"/>
    <property type="match status" value="1"/>
</dbReference>
<dbReference type="Pfam" id="PF01388">
    <property type="entry name" value="ARID"/>
    <property type="match status" value="1"/>
</dbReference>
<evidence type="ECO:0000259" key="23">
    <source>
        <dbReference type="PROSITE" id="PS51011"/>
    </source>
</evidence>
<keyword evidence="14" id="KW-0408">Iron</keyword>
<dbReference type="EMBL" id="QMKO01001707">
    <property type="protein sequence ID" value="RTG87207.1"/>
    <property type="molecule type" value="Genomic_DNA"/>
</dbReference>
<dbReference type="GO" id="GO:0006412">
    <property type="term" value="P:translation"/>
    <property type="evidence" value="ECO:0007669"/>
    <property type="project" value="InterPro"/>
</dbReference>
<evidence type="ECO:0000256" key="10">
    <source>
        <dbReference type="ARBA" id="ARBA00022853"/>
    </source>
</evidence>
<evidence type="ECO:0000313" key="25">
    <source>
        <dbReference type="EMBL" id="RTG87207.1"/>
    </source>
</evidence>
<sequence>MSNIRKYSVCVGREKGFKKTKNIRPKKPSNRRGRLTKQAKFARSLIREVVGFAPFEKRMLELLKNDKEKRALKFAKRRIGGHRRAKKKREELMTIVKSMRMKVQELSDVSAYNRVRYHFITSLINFWEAQDVTLFVPQIKGKSIDIYRLWKQVKCTGGYQTVCEKKLWCKICGEIGLPAIPSFASALCSHYKKYLLPYDTFIADESVNDNKHLEFSCSSQSRKNKPSVNKMVCSVCNLGNDDKYLLLCDGCETYGACHTYCLDPPLSDVPKGNWYCRSCIIRRYKRLNRYEAFGFKSSNVKYTLHTFGIRADDFKAKHFGKPTHMVSLEETEAEFWRLVGSEDTGVSVEYGADLNAREHGSGFPTSRPGRISQKLKHYVTSPWNLNNTPLLDNSALRFLPRNISGMISSITSETIFYIPSTLAIQLAVKSCNSVTFPTYYIRLFCFICSEIFRGEPKTWYGVPTNYADAFELAMRSEVPELFVNSPDLLHHMTTMVSPSRLQAHGVPVYRTDQMVGEFVVTFPRAFHAGFNQGFNFAEAVNFCPADWVNITGLSATELLFVCFALNLLKDNLNVGSLEYGLNCIEHYALLHRTPVFSHAELLCRMAKSVEPLSVEFLTVITKQLGDLLTTERSLRRHLARIGVRLTERMVFENSEDEKRECDLCRTTLYLSSLGCKCSESMVCLAHYQIRTCCPRDSQIMRYRYDLDELTEFKEKLQSKLIEFEQWKNQIEDEVFSAMQNSVDTIKLSSALKTATTTNTATEIKQIKSGDNLKQQTDLLKLNNHLKLSICDNVDNSVNNSSIVSSNNTKENDHGDIIVDTKLDVDNKNELATVGSKPSSSISLKTDQEQHHKLTLSDLNKLLKLGRARQYPNTLVDRLNHVVHTISECSSVVRKLITSYKNACESMKITQETEMKSVKYESTDSEHEEDDDHDFENDDADNDNGTSERKELTQNTDRIVHNISHTSTSSRSNSETDDEVSIEDSRNSSGTSFTKNSRRLSRSSFHGGDDDNDDYTERLEQREEDKMTETNQNEQVDASLKANCHNDNNHNDSCLKLASTLPVILPEYKDLQEFADHITRWRSEVRDLLVNLNKKPFFNNNNNGNNIGDVNDGCIISSISDINTTTNDNSSLYDPNKIELQLRSVLPSVIKVAEYINVGNAIDIELPELNQLKRVHECLTWLEKVDKALNYKSNSVQEKIEKYPNTNASTDITITSKPTLSNLCDLQIQGSHVASAIAYVMNISENVYSSYNFSSHSLLDTVLSIQSRHLLETISTVKLIEERLNEIIQAKPGSLSLNSVKEQLIIAEQLPIQLTTITNVQSICEKAEKYEKQFELFARLLLQNISLSSSSSSLYEYNRNTFQQEQCYTEMKQKKEEEANSTVNNDNNQCTMDQEILDEVGLGSVNSTPINWQSYFNTLEDSIQDCVIKFPQNDSIRKLLSDLNKFHEKLSKLFIRPQSTRSLLEILLPRSASALEWLIRLDGDPDIIPDSYRNNFNLDANNCPPTTYKRHTRSPHFQSLTYKSLCKDNVQEFAKISNVSNWEQMYSSTYNRFVEAEVSLMHYLRSTNMRKSRAKNQEKIVYCICRQPGLTSFMLQCELCRDWVHGRCVTLPALKDSETERMRYICPRCECSLRPDLKQVLNFVSELNNLSSSNNDSNHDQTMNSSNNNHHEISLCFHQFPEFVAVQLLCVRAISFIKHIQTSIASNTELKQALSDYEHFSNMTMPSINLIEENISEELMSSPNSNDTSQILINSKKLYLPEKGTSLDLACSSKSSLGSDRRSSNTTVRSMISHSQDYLDIDYAKTQTGGSYLPTARPRSGNISMPAKSPWKVMNSTMSKMEMPVNRNPREFIVPDEMRSSSSSRLSNLELQFPSCKQGCKSQLSASDNTGCTHSGELKEAEAAEALAGLSASLNSQSSVVLKQDLSLSSVYNRQSYSNFKTDISFSQFGNRGSLSGRIMNQRDTGFSPCSTDRSDSMHFNKLHHGSLLSPNHARDLCNVNRLGHSKIPTTDLETTRKTSCIQSTRKFYFPLSAEARKILENLIMEACLLEVHLPQTRWLWQLHLASDQETESCGAYHPFVAKIEEERLKRRILRHIQQSSQSKLSERLRAGRRKRRGSGSVGNFVNVLDKNMEHSDDSNTSVTENSELQKRQRHSPIYSEAEEKQSGSSSVSDPITRANFIPRRKAYRLRGRASDLTIARRYKMGRPRRLLPVRSRRSVQRPPHAIGYRSMRSTEQKHFYNSTMRNVLQQKCHTMLSNSKQCKMPTNRRARNLSGQLCMASRRTGRVYRGERLVRRPHAFSNNEYSDSSTSEEHLETAPTNEQYHSRRESIPYRKMTSNYFSYTVGRKRSAFRQDRLSGIRSTMPATKAMLNNDESEEENVDCATDDQASNYEDDECPAGPCLHPQTGTVKWVQCEACCRWYHQICVGIHHHFQLPKVYFCPTCHQRATNDFHAHRKQLSTGRNLSRLPSGRFLNKNPSKLHLRTKLTAGSPIKLGSHLSQRPVGWTTRSEVLSSRLPKLRPYNDPEVPNVLDDDYDDDNDEGNNNTTEEKDVNSTMNQDIPVLTNQLVDDNWCDISQSSEEPSIKVPVSSPHESVHMDEPPVIDAYEHVSNSTFNFFLTVNIFYANNIFTS</sequence>
<evidence type="ECO:0000256" key="16">
    <source>
        <dbReference type="ARBA" id="ARBA00023274"/>
    </source>
</evidence>
<dbReference type="Gene3D" id="3.30.40.10">
    <property type="entry name" value="Zinc/RING finger domain, C3HC4 (zinc finger)"/>
    <property type="match status" value="3"/>
</dbReference>
<feature type="domain" description="PHD-type" evidence="22">
    <location>
        <begin position="230"/>
        <end position="282"/>
    </location>
</feature>
<evidence type="ECO:0000256" key="18">
    <source>
        <dbReference type="ARBA" id="ARBA00035331"/>
    </source>
</evidence>
<dbReference type="Gene3D" id="2.60.120.650">
    <property type="entry name" value="Cupin"/>
    <property type="match status" value="1"/>
</dbReference>
<feature type="domain" description="JmjC" evidence="24">
    <location>
        <begin position="377"/>
        <end position="559"/>
    </location>
</feature>
<dbReference type="PROSITE" id="PS01359">
    <property type="entry name" value="ZF_PHD_1"/>
    <property type="match status" value="1"/>
</dbReference>
<dbReference type="GO" id="GO:0032259">
    <property type="term" value="P:methylation"/>
    <property type="evidence" value="ECO:0007669"/>
    <property type="project" value="UniProtKB-KW"/>
</dbReference>
<dbReference type="Gene3D" id="1.10.150.60">
    <property type="entry name" value="ARID DNA-binding domain"/>
    <property type="match status" value="1"/>
</dbReference>
<dbReference type="InterPro" id="IPR001965">
    <property type="entry name" value="Znf_PHD"/>
</dbReference>
<feature type="region of interest" description="Disordered" evidence="21">
    <location>
        <begin position="1809"/>
        <end position="1828"/>
    </location>
</feature>
<dbReference type="SMART" id="SM00501">
    <property type="entry name" value="BRIGHT"/>
    <property type="match status" value="1"/>
</dbReference>
<evidence type="ECO:0000256" key="6">
    <source>
        <dbReference type="ARBA" id="ARBA00012902"/>
    </source>
</evidence>